<dbReference type="Pfam" id="PF08938">
    <property type="entry name" value="HBS1_N"/>
    <property type="match status" value="1"/>
</dbReference>
<keyword evidence="3" id="KW-0378">Hydrolase</keyword>
<evidence type="ECO:0000256" key="5">
    <source>
        <dbReference type="SAM" id="MobiDB-lite"/>
    </source>
</evidence>
<dbReference type="GO" id="GO:0006412">
    <property type="term" value="P:translation"/>
    <property type="evidence" value="ECO:0007669"/>
    <property type="project" value="UniProtKB-KW"/>
</dbReference>
<proteinExistence type="predicted"/>
<dbReference type="OrthoDB" id="4024467at2759"/>
<accession>A0A8H6BGV2</accession>
<evidence type="ECO:0000256" key="4">
    <source>
        <dbReference type="ARBA" id="ARBA00022917"/>
    </source>
</evidence>
<evidence type="ECO:0000313" key="8">
    <source>
        <dbReference type="EMBL" id="QOU22294.1"/>
    </source>
</evidence>
<dbReference type="Proteomes" id="UP000663131">
    <property type="component" value="Chromosome 9"/>
</dbReference>
<dbReference type="EMBL" id="CP063137">
    <property type="protein sequence ID" value="QOU22294.1"/>
    <property type="molecule type" value="Genomic_DNA"/>
</dbReference>
<reference evidence="7 9" key="1">
    <citation type="journal article" date="2020" name="Appl. Microbiol. Biotechnol.">
        <title>Targeted gene deletion in Brettanomyces bruxellensis with an expression-free CRISPR-Cas9 system.</title>
        <authorList>
            <person name="Varela C."/>
            <person name="Bartel C."/>
            <person name="Onetto C."/>
            <person name="Borneman A."/>
        </authorList>
    </citation>
    <scope>NUCLEOTIDE SEQUENCE [LARGE SCALE GENOMIC DNA]</scope>
    <source>
        <strain evidence="7 9">AWRI1613</strain>
    </source>
</reference>
<dbReference type="GO" id="GO:0005737">
    <property type="term" value="C:cytoplasm"/>
    <property type="evidence" value="ECO:0007669"/>
    <property type="project" value="UniProtKB-SubCell"/>
</dbReference>
<dbReference type="EMBL" id="JABCYN010000024">
    <property type="protein sequence ID" value="KAF6012375.1"/>
    <property type="molecule type" value="Genomic_DNA"/>
</dbReference>
<feature type="domain" description="HBS1-like protein N-terminal" evidence="6">
    <location>
        <begin position="12"/>
        <end position="84"/>
    </location>
</feature>
<dbReference type="KEGG" id="bbrx:BRETT_002469"/>
<keyword evidence="2" id="KW-0963">Cytoplasm</keyword>
<dbReference type="Proteomes" id="UP000568158">
    <property type="component" value="Unassembled WGS sequence"/>
</dbReference>
<evidence type="ECO:0000256" key="2">
    <source>
        <dbReference type="ARBA" id="ARBA00022490"/>
    </source>
</evidence>
<dbReference type="GeneID" id="64574393"/>
<evidence type="ECO:0000259" key="6">
    <source>
        <dbReference type="Pfam" id="PF08938"/>
    </source>
</evidence>
<feature type="region of interest" description="Disordered" evidence="5">
    <location>
        <begin position="1"/>
        <end position="29"/>
    </location>
</feature>
<dbReference type="RefSeq" id="XP_041138787.1">
    <property type="nucleotide sequence ID" value="XM_041280996.1"/>
</dbReference>
<name>A0A8H6BGV2_DEKBR</name>
<dbReference type="GO" id="GO:0016787">
    <property type="term" value="F:hydrolase activity"/>
    <property type="evidence" value="ECO:0007669"/>
    <property type="project" value="UniProtKB-KW"/>
</dbReference>
<evidence type="ECO:0000313" key="7">
    <source>
        <dbReference type="EMBL" id="KAF6012375.1"/>
    </source>
</evidence>
<keyword evidence="4" id="KW-0648">Protein biosynthesis</keyword>
<gene>
    <name evidence="8" type="ORF">BRETT_002469</name>
    <name evidence="7" type="ORF">HII12_002531</name>
</gene>
<evidence type="ECO:0000256" key="1">
    <source>
        <dbReference type="ARBA" id="ARBA00004496"/>
    </source>
</evidence>
<feature type="compositionally biased region" description="Acidic residues" evidence="5">
    <location>
        <begin position="8"/>
        <end position="29"/>
    </location>
</feature>
<reference evidence="8" key="3">
    <citation type="journal article" name="BMC Genomics">
        <title>New genome assemblies reveal patterns of domestication and adaptation across Brettanomyces (Dekkera) species.</title>
        <authorList>
            <person name="Roach M.J."/>
            <person name="Borneman A.R."/>
        </authorList>
    </citation>
    <scope>NUCLEOTIDE SEQUENCE</scope>
    <source>
        <strain evidence="8">UCD 2041</strain>
    </source>
</reference>
<evidence type="ECO:0000256" key="3">
    <source>
        <dbReference type="ARBA" id="ARBA00022801"/>
    </source>
</evidence>
<evidence type="ECO:0000313" key="9">
    <source>
        <dbReference type="Proteomes" id="UP000568158"/>
    </source>
</evidence>
<reference evidence="8" key="2">
    <citation type="submission" date="2020-10" db="EMBL/GenBank/DDBJ databases">
        <authorList>
            <person name="Palmer J.M."/>
        </authorList>
    </citation>
    <scope>NUCLEOTIDE SEQUENCE</scope>
    <source>
        <strain evidence="8">UCD 2041</strain>
    </source>
</reference>
<dbReference type="InterPro" id="IPR015033">
    <property type="entry name" value="HBS1-like_N"/>
</dbReference>
<comment type="subcellular location">
    <subcellularLocation>
        <location evidence="1">Cytoplasm</location>
    </subcellularLocation>
</comment>
<organism evidence="7 9">
    <name type="scientific">Dekkera bruxellensis</name>
    <name type="common">Brettanomyces custersii</name>
    <dbReference type="NCBI Taxonomy" id="5007"/>
    <lineage>
        <taxon>Eukaryota</taxon>
        <taxon>Fungi</taxon>
        <taxon>Dikarya</taxon>
        <taxon>Ascomycota</taxon>
        <taxon>Saccharomycotina</taxon>
        <taxon>Pichiomycetes</taxon>
        <taxon>Pichiales</taxon>
        <taxon>Pichiaceae</taxon>
        <taxon>Brettanomyces</taxon>
    </lineage>
</organism>
<protein>
    <recommendedName>
        <fullName evidence="6">HBS1-like protein N-terminal domain-containing protein</fullName>
    </recommendedName>
</protein>
<sequence length="118" mass="14414">MPLNYSQDDMEDYANENDSDEQFNEDNLNDEDYNTLYELLPKVKEQTDGKYRNLDDQKIKELLWMNYFSIDDTIEEIKRSYKSKYILFLLEVITWWWANHENYRELANMTFQTVEIAV</sequence>
<dbReference type="AlphaFoldDB" id="A0A8H6BGV2"/>